<name>A0A5J4Z8K6_PORPP</name>
<evidence type="ECO:0000313" key="2">
    <source>
        <dbReference type="EMBL" id="KAA8499314.1"/>
    </source>
</evidence>
<gene>
    <name evidence="2" type="ORF">FVE85_6899</name>
</gene>
<dbReference type="EMBL" id="VRMN01000001">
    <property type="protein sequence ID" value="KAA8499314.1"/>
    <property type="molecule type" value="Genomic_DNA"/>
</dbReference>
<sequence length="1380" mass="152085">MTSDRTGTSGTIHSHSSGARACAVSLAMSGGKLALERDRPGDIFQFVCAMRRRPAGSALVGHVVVHIAVLVMLSLCCSSRLVDAAASEASNKVASDLRAEVHALFDTNSQSEHELLDEQALVLIVGEPQRSLPLVDGSTDDMVYLLFCPPDGADIDEYTIMPNSSALRVLDPSEDIHWGTSVAEKNPLTGVSCYNMSVEIVFSRAVGSVHVDFRLMHEMRLNVTVELRVSYDIYGIVLEDTRSGELVSGVNRELVVPSYIVADAADPIAAYIDLSIHAFFPALDATRILEEMGVVESRQGASPPSLSHLFEPAVANSRALCQDGQQQTLTEEDTVAAARLPQCPFTVLVSSRILRLHLTAYRAGRAVLQITWDREELLDEVFTTVLHVDVQGRPPLIVTSIEPSGVFSSQGGDLIAVHMFNCRGSVARSFWIRVLSPGVPDGSSSTQIDFDEVEDSYIEEYQDGSERVFFETRPGTGVLVAWNMSCAFVHKASILAWNVPDVKFHLEYAADLGYGSERRTLLQRDEDTMAYQVTEYQVSRGVSVTRKVPLALYAPLDEASDAGNEIQDEPDGAHEPDAESMGLRIHAIGCLAMSSLSRKRITWRSPCEWDVFILLVRSESGASPEHCIWTFRSNSAQDYDHDRANLPLTFENQASVELESSMLEDHLAYSIRVSCTGASLDGYLLSSSAGRDLEIPVTRSIDLLVLPFDLHAYVERPFVLTASLIFSDKLCVTRQSIEWEFSAARSGTAETKERATKLYARPRASLAVPQTFQNGSAAFFPANYFHVGRYTLSVMSELELCNGSRILTEQKRHTFSAERLDRVQSESPAPVHVRIKVFRRKSHGPDGKQPVVIAVAEHNASATHPVQVFFYLRSPLEQRQFCVGRCVGSAVELIDIPLAAAQWPRLRCEVVDARTHAVVGWCEQDFDSGAEKKEHIEMVEAALGSEASISSLCLHSSSVLSDDDDRPNPYGILLDHFRDDIFSGPLLDSVLAVLERCAYKRLGHASDIASGGSDPYASALAFVSAVRSLMDRYPVDDAGFKRVERRVVGFFPLLSRTIALEQQQQQHLQRLGSARARFTETELMHRIFYLLGPYLSALSTLSAPKCWHRVEYRFSEELSWSAFFRAFSAGKACAVVDGDERTVQEQQDVVLSTLSSRMRVHVRDDADADWTWDAAAVDGGVMVGILEARIDQDQHVELMCIVESEQRVAYELTIESSWQIRVREPSSLLGTVSDTHRGTLVISDTASGHVVATLTRGSAGANALSNGAFVGAAAGGVSEALRTSPQVIGLVSLYLVISVFFVFACVALIMVFHVDKGRRLFGLTQSRSSTEHAPTNLETPYEHADLAGRRAVLSDAYGRAAWWQQRQRQQLHVEQHMETQ</sequence>
<accession>A0A5J4Z8K6</accession>
<dbReference type="Proteomes" id="UP000324585">
    <property type="component" value="Unassembled WGS sequence"/>
</dbReference>
<organism evidence="2 3">
    <name type="scientific">Porphyridium purpureum</name>
    <name type="common">Red alga</name>
    <name type="synonym">Porphyridium cruentum</name>
    <dbReference type="NCBI Taxonomy" id="35688"/>
    <lineage>
        <taxon>Eukaryota</taxon>
        <taxon>Rhodophyta</taxon>
        <taxon>Bangiophyceae</taxon>
        <taxon>Porphyridiales</taxon>
        <taxon>Porphyridiaceae</taxon>
        <taxon>Porphyridium</taxon>
    </lineage>
</organism>
<proteinExistence type="predicted"/>
<keyword evidence="3" id="KW-1185">Reference proteome</keyword>
<protein>
    <submittedName>
        <fullName evidence="2">Uncharacterized protein</fullName>
    </submittedName>
</protein>
<comment type="caution">
    <text evidence="2">The sequence shown here is derived from an EMBL/GenBank/DDBJ whole genome shotgun (WGS) entry which is preliminary data.</text>
</comment>
<reference evidence="3" key="1">
    <citation type="journal article" date="2019" name="Nat. Commun.">
        <title>Expansion of phycobilisome linker gene families in mesophilic red algae.</title>
        <authorList>
            <person name="Lee J."/>
            <person name="Kim D."/>
            <person name="Bhattacharya D."/>
            <person name="Yoon H.S."/>
        </authorList>
    </citation>
    <scope>NUCLEOTIDE SEQUENCE [LARGE SCALE GENOMIC DNA]</scope>
    <source>
        <strain evidence="3">CCMP 1328</strain>
    </source>
</reference>
<keyword evidence="1" id="KW-0472">Membrane</keyword>
<keyword evidence="1" id="KW-0812">Transmembrane</keyword>
<keyword evidence="1" id="KW-1133">Transmembrane helix</keyword>
<feature type="transmembrane region" description="Helical" evidence="1">
    <location>
        <begin position="1287"/>
        <end position="1312"/>
    </location>
</feature>
<evidence type="ECO:0000256" key="1">
    <source>
        <dbReference type="SAM" id="Phobius"/>
    </source>
</evidence>
<evidence type="ECO:0000313" key="3">
    <source>
        <dbReference type="Proteomes" id="UP000324585"/>
    </source>
</evidence>